<protein>
    <submittedName>
        <fullName evidence="1">Uncharacterized protein</fullName>
    </submittedName>
</protein>
<proteinExistence type="predicted"/>
<sequence length="66" mass="7136">MDRWCVTHSLGPRWFARALAPETLHWCVIGPARSEVGAYPCNVLTPIPSLLAMIACTAEMLAAAVV</sequence>
<accession>A0A2R8BNE0</accession>
<gene>
    <name evidence="1" type="ORF">DEA8626_03981</name>
</gene>
<keyword evidence="2" id="KW-1185">Reference proteome</keyword>
<dbReference type="Proteomes" id="UP000244924">
    <property type="component" value="Unassembled WGS sequence"/>
</dbReference>
<evidence type="ECO:0000313" key="1">
    <source>
        <dbReference type="EMBL" id="SPH24948.1"/>
    </source>
</evidence>
<evidence type="ECO:0000313" key="2">
    <source>
        <dbReference type="Proteomes" id="UP000244924"/>
    </source>
</evidence>
<name>A0A2R8BNE0_9RHOB</name>
<dbReference type="AlphaFoldDB" id="A0A2R8BNE0"/>
<reference evidence="1 2" key="1">
    <citation type="submission" date="2018-03" db="EMBL/GenBank/DDBJ databases">
        <authorList>
            <person name="Keele B.F."/>
        </authorList>
    </citation>
    <scope>NUCLEOTIDE SEQUENCE [LARGE SCALE GENOMIC DNA]</scope>
    <source>
        <strain evidence="1 2">CECT 8626</strain>
    </source>
</reference>
<dbReference type="EMBL" id="OMOQ01000006">
    <property type="protein sequence ID" value="SPH24948.1"/>
    <property type="molecule type" value="Genomic_DNA"/>
</dbReference>
<organism evidence="1 2">
    <name type="scientific">Albidovulum aquaemixtae</name>
    <dbReference type="NCBI Taxonomy" id="1542388"/>
    <lineage>
        <taxon>Bacteria</taxon>
        <taxon>Pseudomonadati</taxon>
        <taxon>Pseudomonadota</taxon>
        <taxon>Alphaproteobacteria</taxon>
        <taxon>Rhodobacterales</taxon>
        <taxon>Paracoccaceae</taxon>
        <taxon>Albidovulum</taxon>
    </lineage>
</organism>